<protein>
    <recommendedName>
        <fullName evidence="2">NADH:ubiquinone reductase (non-electrogenic)</fullName>
        <ecNumber evidence="2">1.6.5.9</ecNumber>
    </recommendedName>
</protein>
<feature type="compositionally biased region" description="Basic and acidic residues" evidence="8">
    <location>
        <begin position="547"/>
        <end position="578"/>
    </location>
</feature>
<dbReference type="PANTHER" id="PTHR43706:SF47">
    <property type="entry name" value="EXTERNAL NADH-UBIQUINONE OXIDOREDUCTASE 1, MITOCHONDRIAL-RELATED"/>
    <property type="match status" value="1"/>
</dbReference>
<feature type="domain" description="FAD/NAD(P)-binding" evidence="9">
    <location>
        <begin position="9"/>
        <end position="337"/>
    </location>
</feature>
<dbReference type="RefSeq" id="WP_284915344.1">
    <property type="nucleotide sequence ID" value="NZ_CP126980.1"/>
</dbReference>
<evidence type="ECO:0000256" key="7">
    <source>
        <dbReference type="ARBA" id="ARBA00047599"/>
    </source>
</evidence>
<feature type="compositionally biased region" description="Basic and acidic residues" evidence="8">
    <location>
        <begin position="444"/>
        <end position="477"/>
    </location>
</feature>
<evidence type="ECO:0000256" key="5">
    <source>
        <dbReference type="ARBA" id="ARBA00023002"/>
    </source>
</evidence>
<dbReference type="EC" id="1.6.5.9" evidence="2"/>
<evidence type="ECO:0000256" key="1">
    <source>
        <dbReference type="ARBA" id="ARBA00005272"/>
    </source>
</evidence>
<dbReference type="PANTHER" id="PTHR43706">
    <property type="entry name" value="NADH DEHYDROGENASE"/>
    <property type="match status" value="1"/>
</dbReference>
<gene>
    <name evidence="10" type="ORF">ACTOB_006142</name>
</gene>
<dbReference type="InterPro" id="IPR023753">
    <property type="entry name" value="FAD/NAD-binding_dom"/>
</dbReference>
<evidence type="ECO:0000259" key="9">
    <source>
        <dbReference type="Pfam" id="PF07992"/>
    </source>
</evidence>
<keyword evidence="4" id="KW-0274">FAD</keyword>
<feature type="compositionally biased region" description="Basic and acidic residues" evidence="8">
    <location>
        <begin position="519"/>
        <end position="531"/>
    </location>
</feature>
<evidence type="ECO:0000256" key="3">
    <source>
        <dbReference type="ARBA" id="ARBA00022630"/>
    </source>
</evidence>
<evidence type="ECO:0000256" key="8">
    <source>
        <dbReference type="SAM" id="MobiDB-lite"/>
    </source>
</evidence>
<dbReference type="InterPro" id="IPR045024">
    <property type="entry name" value="NDH-2"/>
</dbReference>
<organism evidence="10 11">
    <name type="scientific">Actinoplanes oblitus</name>
    <dbReference type="NCBI Taxonomy" id="3040509"/>
    <lineage>
        <taxon>Bacteria</taxon>
        <taxon>Bacillati</taxon>
        <taxon>Actinomycetota</taxon>
        <taxon>Actinomycetes</taxon>
        <taxon>Micromonosporales</taxon>
        <taxon>Micromonosporaceae</taxon>
        <taxon>Actinoplanes</taxon>
    </lineage>
</organism>
<evidence type="ECO:0000256" key="2">
    <source>
        <dbReference type="ARBA" id="ARBA00012637"/>
    </source>
</evidence>
<dbReference type="SUPFAM" id="SSF51905">
    <property type="entry name" value="FAD/NAD(P)-binding domain"/>
    <property type="match status" value="2"/>
</dbReference>
<dbReference type="EMBL" id="CP126980">
    <property type="protein sequence ID" value="WIM94141.1"/>
    <property type="molecule type" value="Genomic_DNA"/>
</dbReference>
<dbReference type="PRINTS" id="PR00368">
    <property type="entry name" value="FADPNR"/>
</dbReference>
<evidence type="ECO:0000256" key="6">
    <source>
        <dbReference type="ARBA" id="ARBA00023027"/>
    </source>
</evidence>
<evidence type="ECO:0000256" key="4">
    <source>
        <dbReference type="ARBA" id="ARBA00022827"/>
    </source>
</evidence>
<dbReference type="GO" id="GO:0016491">
    <property type="term" value="F:oxidoreductase activity"/>
    <property type="evidence" value="ECO:0007669"/>
    <property type="project" value="UniProtKB-KW"/>
</dbReference>
<dbReference type="Gene3D" id="3.50.50.100">
    <property type="match status" value="1"/>
</dbReference>
<keyword evidence="6" id="KW-0520">NAD</keyword>
<proteinExistence type="inferred from homology"/>
<dbReference type="Proteomes" id="UP001240150">
    <property type="component" value="Chromosome"/>
</dbReference>
<name>A0ABY8WAH9_9ACTN</name>
<comment type="catalytic activity">
    <reaction evidence="7">
        <text>a quinone + NADH + H(+) = a quinol + NAD(+)</text>
        <dbReference type="Rhea" id="RHEA:46160"/>
        <dbReference type="ChEBI" id="CHEBI:15378"/>
        <dbReference type="ChEBI" id="CHEBI:24646"/>
        <dbReference type="ChEBI" id="CHEBI:57540"/>
        <dbReference type="ChEBI" id="CHEBI:57945"/>
        <dbReference type="ChEBI" id="CHEBI:132124"/>
        <dbReference type="EC" id="1.6.5.9"/>
    </reaction>
</comment>
<feature type="region of interest" description="Disordered" evidence="8">
    <location>
        <begin position="444"/>
        <end position="578"/>
    </location>
</feature>
<evidence type="ECO:0000313" key="11">
    <source>
        <dbReference type="Proteomes" id="UP001240150"/>
    </source>
</evidence>
<dbReference type="InterPro" id="IPR036188">
    <property type="entry name" value="FAD/NAD-bd_sf"/>
</dbReference>
<comment type="similarity">
    <text evidence="1">Belongs to the NADH dehydrogenase family.</text>
</comment>
<reference evidence="10 11" key="1">
    <citation type="submission" date="2023-06" db="EMBL/GenBank/DDBJ databases">
        <authorList>
            <person name="Yushchuk O."/>
            <person name="Binda E."/>
            <person name="Ruckert-Reed C."/>
            <person name="Fedorenko V."/>
            <person name="Kalinowski J."/>
            <person name="Marinelli F."/>
        </authorList>
    </citation>
    <scope>NUCLEOTIDE SEQUENCE [LARGE SCALE GENOMIC DNA]</scope>
    <source>
        <strain evidence="10 11">NRRL 3884</strain>
    </source>
</reference>
<dbReference type="PRINTS" id="PR00411">
    <property type="entry name" value="PNDRDTASEI"/>
</dbReference>
<keyword evidence="5 10" id="KW-0560">Oxidoreductase</keyword>
<evidence type="ECO:0000313" key="10">
    <source>
        <dbReference type="EMBL" id="WIM94141.1"/>
    </source>
</evidence>
<sequence length="578" mass="62381">MTQASHRQRVVVVGAGFGGLFAIKALRKAPVDITLINGTAYHLFQPLLYQVATGILSEGEVAPPIREVLRRQENVDVRLGWVTDVDVENKVVSVSGPGIDYTVEYDTLIVAAGASQSYFGNDQFADHAPGMKSIDDALELRARIFGAFEVADLQTDPEAAQRWLTFVVVGAGPTGTELAGQIAELAHRNLPGQYKHIDPRKARIILVDAIGAVLNTFGDDLSAGAQRELEKLGVEVKLNTKVVGVDSTGIEVEDATGRHRIPSVTKVWAAGVSAPPLAAKLAEATGAKTDRAGRVFVDQDTTLPGHPEIFVLGDMMNLAGDDGKPLPGVAQVAIQSGRHAADQIKRRIAGKEAGQPFKYFDKGSLATISRFSAVASIGKVRLSGFPAWVVWVAVHLFYLVGFKNRVTAVLHWAVSFVGRGRSERVATLQQAFARRAIRAYGDPFARERAESGDRPEPADRRETAARTETTGRPEAADRPATTDQRETANRPATTDQRETANRPATTDQRETANRPATTDQRETANRPESGDHLTSAEVTATTPIIPAREEARSAAKPGTDDGRPVPQAPERERLSVRE</sequence>
<keyword evidence="3" id="KW-0285">Flavoprotein</keyword>
<keyword evidence="11" id="KW-1185">Reference proteome</keyword>
<accession>A0ABY8WAH9</accession>
<dbReference type="Pfam" id="PF07992">
    <property type="entry name" value="Pyr_redox_2"/>
    <property type="match status" value="1"/>
</dbReference>